<sequence length="120" mass="13175">MHADNSAHLRTAARRRHDATRRRALAALDTHPAPTSVAGLARTAGVARSWIYTQPDILARIREAPIESAAQKPTALHAATPPTSSRHRPNPNLAAENARLRHQLAAAHRQLHAAQRRHVQ</sequence>
<dbReference type="AlphaFoldDB" id="A0A2I1R321"/>
<name>A0A2I1R321_9ACTN</name>
<evidence type="ECO:0000313" key="2">
    <source>
        <dbReference type="EMBL" id="PKZ63536.1"/>
    </source>
</evidence>
<feature type="region of interest" description="Disordered" evidence="1">
    <location>
        <begin position="69"/>
        <end position="92"/>
    </location>
</feature>
<proteinExistence type="predicted"/>
<organism evidence="2 3">
    <name type="scientific">Gordonia terrae</name>
    <dbReference type="NCBI Taxonomy" id="2055"/>
    <lineage>
        <taxon>Bacteria</taxon>
        <taxon>Bacillati</taxon>
        <taxon>Actinomycetota</taxon>
        <taxon>Actinomycetes</taxon>
        <taxon>Mycobacteriales</taxon>
        <taxon>Gordoniaceae</taxon>
        <taxon>Gordonia</taxon>
    </lineage>
</organism>
<protein>
    <submittedName>
        <fullName evidence="2">Transposase</fullName>
    </submittedName>
</protein>
<accession>A0A2I1R321</accession>
<evidence type="ECO:0000256" key="1">
    <source>
        <dbReference type="SAM" id="MobiDB-lite"/>
    </source>
</evidence>
<feature type="compositionally biased region" description="Basic residues" evidence="1">
    <location>
        <begin position="11"/>
        <end position="21"/>
    </location>
</feature>
<reference evidence="2 3" key="1">
    <citation type="submission" date="2017-12" db="EMBL/GenBank/DDBJ databases">
        <title>Phylogenetic diversity of female urinary microbiome.</title>
        <authorList>
            <person name="Thomas-White K."/>
            <person name="Wolfe A.J."/>
        </authorList>
    </citation>
    <scope>NUCLEOTIDE SEQUENCE [LARGE SCALE GENOMIC DNA]</scope>
    <source>
        <strain evidence="2 3">UMB0777</strain>
    </source>
</reference>
<evidence type="ECO:0000313" key="3">
    <source>
        <dbReference type="Proteomes" id="UP000234662"/>
    </source>
</evidence>
<dbReference type="Proteomes" id="UP000234662">
    <property type="component" value="Unassembled WGS sequence"/>
</dbReference>
<gene>
    <name evidence="2" type="ORF">CYJ73_20935</name>
</gene>
<comment type="caution">
    <text evidence="2">The sequence shown here is derived from an EMBL/GenBank/DDBJ whole genome shotgun (WGS) entry which is preliminary data.</text>
</comment>
<feature type="region of interest" description="Disordered" evidence="1">
    <location>
        <begin position="1"/>
        <end position="21"/>
    </location>
</feature>
<dbReference type="EMBL" id="PKJC01000023">
    <property type="protein sequence ID" value="PKZ63536.1"/>
    <property type="molecule type" value="Genomic_DNA"/>
</dbReference>